<dbReference type="AlphaFoldDB" id="A0A8J1XUG2"/>
<keyword evidence="2" id="KW-1185">Reference proteome</keyword>
<dbReference type="PANTHER" id="PTHR10174:SF130">
    <property type="entry name" value="ALPHA-TOCOPHEROL TRANSFER PROTEIN-LIKE"/>
    <property type="match status" value="1"/>
</dbReference>
<name>A0A8J1XUG2_OWEFU</name>
<dbReference type="Gene3D" id="3.40.525.10">
    <property type="entry name" value="CRAL-TRIO lipid binding domain"/>
    <property type="match status" value="1"/>
</dbReference>
<dbReference type="Pfam" id="PF00650">
    <property type="entry name" value="CRAL_TRIO"/>
    <property type="match status" value="1"/>
</dbReference>
<dbReference type="SUPFAM" id="SSF46938">
    <property type="entry name" value="CRAL/TRIO N-terminal domain"/>
    <property type="match status" value="1"/>
</dbReference>
<dbReference type="InterPro" id="IPR001251">
    <property type="entry name" value="CRAL-TRIO_dom"/>
</dbReference>
<dbReference type="GO" id="GO:1902936">
    <property type="term" value="F:phosphatidylinositol bisphosphate binding"/>
    <property type="evidence" value="ECO:0007669"/>
    <property type="project" value="TreeGrafter"/>
</dbReference>
<sequence>MPLLKKREDKKQKEADKYVCTLDDETAKRAKEELGEDPKNRMSQVETLRKWIEEQKHLNCRTDTTHLLLYLRCCKFSQLMARKKIENYMKVMTETPEWFKDLNPSDPRILAVLDSTFVFPLPGYDDLGRKVVFFRTGKFFEISAKFNKHDVFRACIMLIAFVNRDEQTQVNGVVYLTDNSGMEMKHINYFGVENYLKALKIWQNSFPGRYKEFHYYNPGVAFSAFMQMAKSVMPDKVKKRLFIHGSNMEDVYKVIPMKMLPDDYLPDEYDGPSPGTVKQIIEKLKKDVNQADFKKEIMDDTSGKYFYDKSAKSEEVPQASFRKLNID</sequence>
<dbReference type="SMART" id="SM00516">
    <property type="entry name" value="SEC14"/>
    <property type="match status" value="1"/>
</dbReference>
<evidence type="ECO:0000313" key="1">
    <source>
        <dbReference type="EMBL" id="CAH1796754.1"/>
    </source>
</evidence>
<protein>
    <submittedName>
        <fullName evidence="1">Uncharacterized protein</fullName>
    </submittedName>
</protein>
<dbReference type="Proteomes" id="UP000749559">
    <property type="component" value="Unassembled WGS sequence"/>
</dbReference>
<evidence type="ECO:0000313" key="2">
    <source>
        <dbReference type="Proteomes" id="UP000749559"/>
    </source>
</evidence>
<dbReference type="EMBL" id="CAIIXF020000010">
    <property type="protein sequence ID" value="CAH1796754.1"/>
    <property type="molecule type" value="Genomic_DNA"/>
</dbReference>
<comment type="caution">
    <text evidence="1">The sequence shown here is derived from an EMBL/GenBank/DDBJ whole genome shotgun (WGS) entry which is preliminary data.</text>
</comment>
<dbReference type="PRINTS" id="PR00180">
    <property type="entry name" value="CRETINALDHBP"/>
</dbReference>
<proteinExistence type="predicted"/>
<dbReference type="Gene3D" id="1.10.8.20">
    <property type="entry name" value="N-terminal domain of phosphatidylinositol transfer protein sec14p"/>
    <property type="match status" value="1"/>
</dbReference>
<dbReference type="OrthoDB" id="75724at2759"/>
<dbReference type="InterPro" id="IPR036273">
    <property type="entry name" value="CRAL/TRIO_N_dom_sf"/>
</dbReference>
<dbReference type="PANTHER" id="PTHR10174">
    <property type="entry name" value="ALPHA-TOCOPHEROL TRANSFER PROTEIN-RELATED"/>
    <property type="match status" value="1"/>
</dbReference>
<reference evidence="1" key="1">
    <citation type="submission" date="2022-03" db="EMBL/GenBank/DDBJ databases">
        <authorList>
            <person name="Martin C."/>
        </authorList>
    </citation>
    <scope>NUCLEOTIDE SEQUENCE</scope>
</reference>
<dbReference type="SUPFAM" id="SSF52087">
    <property type="entry name" value="CRAL/TRIO domain"/>
    <property type="match status" value="1"/>
</dbReference>
<organism evidence="1 2">
    <name type="scientific">Owenia fusiformis</name>
    <name type="common">Polychaete worm</name>
    <dbReference type="NCBI Taxonomy" id="6347"/>
    <lineage>
        <taxon>Eukaryota</taxon>
        <taxon>Metazoa</taxon>
        <taxon>Spiralia</taxon>
        <taxon>Lophotrochozoa</taxon>
        <taxon>Annelida</taxon>
        <taxon>Polychaeta</taxon>
        <taxon>Sedentaria</taxon>
        <taxon>Canalipalpata</taxon>
        <taxon>Sabellida</taxon>
        <taxon>Oweniida</taxon>
        <taxon>Oweniidae</taxon>
        <taxon>Owenia</taxon>
    </lineage>
</organism>
<dbReference type="GO" id="GO:0016020">
    <property type="term" value="C:membrane"/>
    <property type="evidence" value="ECO:0007669"/>
    <property type="project" value="TreeGrafter"/>
</dbReference>
<accession>A0A8J1XUG2</accession>
<dbReference type="CDD" id="cd00170">
    <property type="entry name" value="SEC14"/>
    <property type="match status" value="1"/>
</dbReference>
<dbReference type="PROSITE" id="PS50191">
    <property type="entry name" value="CRAL_TRIO"/>
    <property type="match status" value="1"/>
</dbReference>
<dbReference type="InterPro" id="IPR036865">
    <property type="entry name" value="CRAL-TRIO_dom_sf"/>
</dbReference>
<gene>
    <name evidence="1" type="ORF">OFUS_LOCUS21130</name>
</gene>